<comment type="catalytic activity">
    <reaction evidence="1 9">
        <text>Release of an N-terminal pyroglutamyl group from a polypeptide, the second amino acid generally not being Pro.</text>
        <dbReference type="EC" id="3.4.19.3"/>
    </reaction>
</comment>
<keyword evidence="8" id="KW-0788">Thiol protease</keyword>
<dbReference type="EC" id="3.4.19.3" evidence="9"/>
<dbReference type="PANTHER" id="PTHR23402:SF1">
    <property type="entry name" value="PYROGLUTAMYL-PEPTIDASE I"/>
    <property type="match status" value="1"/>
</dbReference>
<dbReference type="EMBL" id="AE015929">
    <property type="protein sequence ID" value="AAO03858.1"/>
    <property type="molecule type" value="Genomic_DNA"/>
</dbReference>
<dbReference type="CDD" id="cd00501">
    <property type="entry name" value="Peptidase_C15"/>
    <property type="match status" value="1"/>
</dbReference>
<dbReference type="PRINTS" id="PR00706">
    <property type="entry name" value="PYROGLUPTASE"/>
</dbReference>
<evidence type="ECO:0000256" key="5">
    <source>
        <dbReference type="ARBA" id="ARBA00022490"/>
    </source>
</evidence>
<dbReference type="NCBIfam" id="TIGR00504">
    <property type="entry name" value="pyro_pdase"/>
    <property type="match status" value="1"/>
</dbReference>
<sequence>MEILVTAFEPFGDEKINSALEAVSHLETKIGCHKIDRLILPTVFHDSADMIAKVLKSKNYDVALAIGQAGGRSEITPERVGINIDDARIKDNQGHQPIDQVIRHDGAPAYFSNLPIKRMTMAIQKAGLPSRLSNSAGTFVCNHILYQLGYMADHFYPDLLLGFIHVPLIPEQTINHSQQSSMSVEDIVKGLTEAIKAIDFVEDNKIALGEIQ</sequence>
<dbReference type="InterPro" id="IPR033693">
    <property type="entry name" value="PGPEP1_Glu_AS"/>
</dbReference>
<dbReference type="AlphaFoldDB" id="A0A0H2VEM9"/>
<dbReference type="GeneID" id="50017655"/>
<proteinExistence type="inferred from homology"/>
<dbReference type="GO" id="GO:0006508">
    <property type="term" value="P:proteolysis"/>
    <property type="evidence" value="ECO:0007669"/>
    <property type="project" value="UniProtKB-KW"/>
</dbReference>
<dbReference type="PROSITE" id="PS01334">
    <property type="entry name" value="PYRASE_CYS"/>
    <property type="match status" value="1"/>
</dbReference>
<dbReference type="InterPro" id="IPR033694">
    <property type="entry name" value="PGPEP1_Cys_AS"/>
</dbReference>
<dbReference type="Pfam" id="PF01470">
    <property type="entry name" value="Peptidase_C15"/>
    <property type="match status" value="1"/>
</dbReference>
<evidence type="ECO:0000256" key="1">
    <source>
        <dbReference type="ARBA" id="ARBA00001770"/>
    </source>
</evidence>
<name>A0A0H2VEM9_STAES</name>
<reference evidence="11 12" key="1">
    <citation type="journal article" date="2003" name="Mol. Microbiol.">
        <title>Genome-based analysis of virulence genes in a non-biofilm-forming Staphylococcus epidermidis strain (ATCC 12228).</title>
        <authorList>
            <person name="Zhang Y.Q."/>
            <person name="Ren S.X."/>
            <person name="Li H.L."/>
            <person name="Wang Y.X."/>
            <person name="Fu G."/>
            <person name="Yang J."/>
            <person name="Qin Z.Q."/>
            <person name="Miao Y.G."/>
            <person name="Wang W.Y."/>
            <person name="Chen R.S."/>
            <person name="Shen Y."/>
            <person name="Chen Z."/>
            <person name="Yuan Z.H."/>
            <person name="Zhao G.P."/>
            <person name="Qu D."/>
            <person name="Danchin A."/>
            <person name="Wen Y.M."/>
        </authorList>
    </citation>
    <scope>NUCLEOTIDE SEQUENCE [LARGE SCALE GENOMIC DNA]</scope>
    <source>
        <strain evidence="12">ATCC 12228 / FDA PCI 1200</strain>
    </source>
</reference>
<dbReference type="PANTHER" id="PTHR23402">
    <property type="entry name" value="PROTEASE FAMILY C15 PYROGLUTAMYL-PEPTIDASE I-RELATED"/>
    <property type="match status" value="1"/>
</dbReference>
<dbReference type="FunFam" id="3.40.630.20:FF:000001">
    <property type="entry name" value="Pyrrolidone-carboxylate peptidase"/>
    <property type="match status" value="1"/>
</dbReference>
<feature type="active site" evidence="9">
    <location>
        <position position="78"/>
    </location>
</feature>
<evidence type="ECO:0000256" key="8">
    <source>
        <dbReference type="ARBA" id="ARBA00022807"/>
    </source>
</evidence>
<protein>
    <recommendedName>
        <fullName evidence="9">Pyroglutamyl-peptidase I</fullName>
        <ecNumber evidence="9">3.4.19.3</ecNumber>
    </recommendedName>
</protein>
<comment type="subcellular location">
    <subcellularLocation>
        <location evidence="3">Cytoplasm</location>
    </subcellularLocation>
</comment>
<dbReference type="InterPro" id="IPR000816">
    <property type="entry name" value="Peptidase_C15"/>
</dbReference>
<evidence type="ECO:0000256" key="2">
    <source>
        <dbReference type="ARBA" id="ARBA00002280"/>
    </source>
</evidence>
<evidence type="ECO:0000313" key="11">
    <source>
        <dbReference type="EMBL" id="AAO03858.1"/>
    </source>
</evidence>
<dbReference type="RefSeq" id="WP_001829422.1">
    <property type="nucleotide sequence ID" value="NC_004461.1"/>
</dbReference>
<dbReference type="SUPFAM" id="SSF53182">
    <property type="entry name" value="Pyrrolidone carboxyl peptidase (pyroglutamate aminopeptidase)"/>
    <property type="match status" value="1"/>
</dbReference>
<dbReference type="HOGENOM" id="CLU_043960_4_0_9"/>
<evidence type="ECO:0000256" key="10">
    <source>
        <dbReference type="PROSITE-ProRule" id="PRU10077"/>
    </source>
</evidence>
<dbReference type="OrthoDB" id="9779738at2"/>
<dbReference type="GO" id="GO:0005829">
    <property type="term" value="C:cytosol"/>
    <property type="evidence" value="ECO:0007669"/>
    <property type="project" value="InterPro"/>
</dbReference>
<dbReference type="NCBIfam" id="NF009676">
    <property type="entry name" value="PRK13197.1"/>
    <property type="match status" value="1"/>
</dbReference>
<organism evidence="11 12">
    <name type="scientific">Staphylococcus epidermidis (strain ATCC 12228 / FDA PCI 1200)</name>
    <dbReference type="NCBI Taxonomy" id="176280"/>
    <lineage>
        <taxon>Bacteria</taxon>
        <taxon>Bacillati</taxon>
        <taxon>Bacillota</taxon>
        <taxon>Bacilli</taxon>
        <taxon>Bacillales</taxon>
        <taxon>Staphylococcaceae</taxon>
        <taxon>Staphylococcus</taxon>
    </lineage>
</organism>
<evidence type="ECO:0000256" key="6">
    <source>
        <dbReference type="ARBA" id="ARBA00022670"/>
    </source>
</evidence>
<evidence type="ECO:0000256" key="3">
    <source>
        <dbReference type="ARBA" id="ARBA00004496"/>
    </source>
</evidence>
<evidence type="ECO:0000313" key="12">
    <source>
        <dbReference type="Proteomes" id="UP000001411"/>
    </source>
</evidence>
<dbReference type="PATRIC" id="fig|176280.10.peg.239"/>
<gene>
    <name evidence="11" type="ordered locus">SE_0261</name>
</gene>
<evidence type="ECO:0000256" key="9">
    <source>
        <dbReference type="PROSITE-ProRule" id="PRU10076"/>
    </source>
</evidence>
<dbReference type="InterPro" id="IPR029762">
    <property type="entry name" value="PGP-I_bact-type"/>
</dbReference>
<keyword evidence="6" id="KW-0645">Protease</keyword>
<accession>A0A0H2VEM9</accession>
<keyword evidence="5" id="KW-0963">Cytoplasm</keyword>
<feature type="active site" evidence="10">
    <location>
        <position position="141"/>
    </location>
</feature>
<dbReference type="GO" id="GO:0016920">
    <property type="term" value="F:pyroglutamyl-peptidase activity"/>
    <property type="evidence" value="ECO:0007669"/>
    <property type="project" value="UniProtKB-EC"/>
</dbReference>
<comment type="function">
    <text evidence="2">Removes 5-oxoproline from various penultimate amino acid residues except L-proline.</text>
</comment>
<comment type="similarity">
    <text evidence="4">Belongs to the peptidase C15 family.</text>
</comment>
<dbReference type="eggNOG" id="COG2039">
    <property type="taxonomic scope" value="Bacteria"/>
</dbReference>
<dbReference type="PIRSF" id="PIRSF015592">
    <property type="entry name" value="Prld-crbxl_pptds"/>
    <property type="match status" value="1"/>
</dbReference>
<dbReference type="Gene3D" id="3.40.630.20">
    <property type="entry name" value="Peptidase C15, pyroglutamyl peptidase I-like"/>
    <property type="match status" value="1"/>
</dbReference>
<dbReference type="InterPro" id="IPR036440">
    <property type="entry name" value="Peptidase_C15-like_sf"/>
</dbReference>
<keyword evidence="7" id="KW-0378">Hydrolase</keyword>
<evidence type="ECO:0000256" key="4">
    <source>
        <dbReference type="ARBA" id="ARBA00006641"/>
    </source>
</evidence>
<dbReference type="Proteomes" id="UP000001411">
    <property type="component" value="Chromosome"/>
</dbReference>
<evidence type="ECO:0000256" key="7">
    <source>
        <dbReference type="ARBA" id="ARBA00022801"/>
    </source>
</evidence>
<dbReference type="KEGG" id="sep:SE_0261"/>
<dbReference type="PROSITE" id="PS01333">
    <property type="entry name" value="PYRASE_GLU"/>
    <property type="match status" value="1"/>
</dbReference>
<dbReference type="InterPro" id="IPR016125">
    <property type="entry name" value="Peptidase_C15-like"/>
</dbReference>